<dbReference type="InterPro" id="IPR008979">
    <property type="entry name" value="Galactose-bd-like_sf"/>
</dbReference>
<evidence type="ECO:0000313" key="1">
    <source>
        <dbReference type="EMBL" id="TDE94807.1"/>
    </source>
</evidence>
<proteinExistence type="predicted"/>
<evidence type="ECO:0000313" key="2">
    <source>
        <dbReference type="Proteomes" id="UP000504882"/>
    </source>
</evidence>
<name>A0ABY2E939_9MICO</name>
<dbReference type="CDD" id="cd03143">
    <property type="entry name" value="A4_beta-galactosidase_middle_domain"/>
    <property type="match status" value="1"/>
</dbReference>
<dbReference type="Pfam" id="PF17132">
    <property type="entry name" value="Glyco_hydro_106"/>
    <property type="match status" value="2"/>
</dbReference>
<protein>
    <recommendedName>
        <fullName evidence="3">Glycoside hydrolase</fullName>
    </recommendedName>
</protein>
<dbReference type="RefSeq" id="WP_133107217.1">
    <property type="nucleotide sequence ID" value="NZ_SMNA01000004.1"/>
</dbReference>
<keyword evidence="2" id="KW-1185">Reference proteome</keyword>
<organism evidence="1 2">
    <name type="scientific">Occultella glacieicola</name>
    <dbReference type="NCBI Taxonomy" id="2518684"/>
    <lineage>
        <taxon>Bacteria</taxon>
        <taxon>Bacillati</taxon>
        <taxon>Actinomycetota</taxon>
        <taxon>Actinomycetes</taxon>
        <taxon>Micrococcales</taxon>
        <taxon>Ruaniaceae</taxon>
        <taxon>Occultella</taxon>
    </lineage>
</organism>
<evidence type="ECO:0008006" key="3">
    <source>
        <dbReference type="Google" id="ProtNLM"/>
    </source>
</evidence>
<dbReference type="PANTHER" id="PTHR36848">
    <property type="entry name" value="DNA-BINDING PROTEIN (PUTATIVE SECRETED PROTEIN)-RELATED"/>
    <property type="match status" value="1"/>
</dbReference>
<dbReference type="EMBL" id="SMNA01000004">
    <property type="protein sequence ID" value="TDE94807.1"/>
    <property type="molecule type" value="Genomic_DNA"/>
</dbReference>
<comment type="caution">
    <text evidence="1">The sequence shown here is derived from an EMBL/GenBank/DDBJ whole genome shotgun (WGS) entry which is preliminary data.</text>
</comment>
<dbReference type="Gene3D" id="2.60.120.260">
    <property type="entry name" value="Galactose-binding domain-like"/>
    <property type="match status" value="1"/>
</dbReference>
<dbReference type="PANTHER" id="PTHR36848:SF2">
    <property type="entry name" value="SECRETED PROTEIN"/>
    <property type="match status" value="1"/>
</dbReference>
<reference evidence="1 2" key="1">
    <citation type="submission" date="2019-03" db="EMBL/GenBank/DDBJ databases">
        <title>Genomic features of bacteria from cold environments.</title>
        <authorList>
            <person name="Shen L."/>
        </authorList>
    </citation>
    <scope>NUCLEOTIDE SEQUENCE [LARGE SCALE GENOMIC DNA]</scope>
    <source>
        <strain evidence="2">T3246-1</strain>
    </source>
</reference>
<dbReference type="InterPro" id="IPR053161">
    <property type="entry name" value="Ulvan_degrading_GH"/>
</dbReference>
<gene>
    <name evidence="1" type="ORF">EXU48_08390</name>
</gene>
<sequence>MDVLLPSLLTDLTDPPEDARPMVRWWWFGGAVTESGIDDQLGSMARSGLGGVELAFVYPLEVGPQPGFGSPAFGRLIGYAARRARDLGLRFDLTLGSGWSFGGGHIPPAHAAQRLRWEERAVGPGAQQVSLPGRWPEDRLVAAYLADGVPEDNPHAYSPAAIDGDIVIVPAGTGPRSLLVATSGPTGQQVKRASGGAEGPVLDHYSRAATEHHLSALADPLLEAAGAEHVTAVFCDSLEVYQADWTPAIVEEFRARRGYDPLPLLFHLRGERSEGADFRADFHRTLSDLYEDHFLAPLHAWARGHGVLLRVQSYGAPPARVSSYRKVDLIEGEGWGWRGIPETKWAASAAHHLGVPVVSSETWTWVNSPSFRARPVDLKGEAHEHLLSGINQFIGHGWPYSPRDAVEPGWAFYAAGAISDRNAWWSAAPDLFVYLQRLCALLRRGEHVADVALWLPYQDTFAAFGVGRHLNLWRAATERIGAAVPAALREAGYDFDVIDEQTSADSILRRHRVIVVAGSATLPEADSQRLQELARRGIAVVVVDAEVLPEAIHVAMNDMNDTNDTNDTSGLIAAVGAVLAPDVVADDAEVAVLHRRHDDGELYLVVNTGPRRVVTAVTPRTAHACWQTWNAHDGSADAPRSGPIRAELGPYEAVVVVTSPHPCAAATPEPGPEAQAGSAPIPLPTWEFTGPDRAVRAVTLPHVWEEDGLDDAVGTGTYVTTVTLGEAVPTRLVLDASALLIPARTASRSQSYQALDPAPVGVVATVRVNGQVAGVLWDHPFEIGVGHLLRPGPNRIELDVSGTSVAGMRSPQWRAVYESAERAYGHRFTMQEIDRAFEPTRTGIFVVPALR</sequence>
<dbReference type="Proteomes" id="UP000504882">
    <property type="component" value="Unassembled WGS sequence"/>
</dbReference>
<dbReference type="InterPro" id="IPR029062">
    <property type="entry name" value="Class_I_gatase-like"/>
</dbReference>
<accession>A0ABY2E939</accession>
<dbReference type="SUPFAM" id="SSF49785">
    <property type="entry name" value="Galactose-binding domain-like"/>
    <property type="match status" value="1"/>
</dbReference>
<dbReference type="Gene3D" id="3.40.50.880">
    <property type="match status" value="1"/>
</dbReference>